<feature type="domain" description="Amidohydrolase-related" evidence="1">
    <location>
        <begin position="1"/>
        <end position="67"/>
    </location>
</feature>
<organism evidence="2 3">
    <name type="scientific">Parascaris equorum</name>
    <name type="common">Equine roundworm</name>
    <dbReference type="NCBI Taxonomy" id="6256"/>
    <lineage>
        <taxon>Eukaryota</taxon>
        <taxon>Metazoa</taxon>
        <taxon>Ecdysozoa</taxon>
        <taxon>Nematoda</taxon>
        <taxon>Chromadorea</taxon>
        <taxon>Rhabditida</taxon>
        <taxon>Spirurina</taxon>
        <taxon>Ascaridomorpha</taxon>
        <taxon>Ascaridoidea</taxon>
        <taxon>Ascarididae</taxon>
        <taxon>Parascaris</taxon>
    </lineage>
</organism>
<dbReference type="Pfam" id="PF01979">
    <property type="entry name" value="Amidohydro_1"/>
    <property type="match status" value="1"/>
</dbReference>
<dbReference type="GO" id="GO:0006145">
    <property type="term" value="P:purine nucleobase catabolic process"/>
    <property type="evidence" value="ECO:0007669"/>
    <property type="project" value="TreeGrafter"/>
</dbReference>
<dbReference type="WBParaSite" id="PEQ_0001427601-mRNA-1">
    <property type="protein sequence ID" value="PEQ_0001427601-mRNA-1"/>
    <property type="gene ID" value="PEQ_0001427601"/>
</dbReference>
<dbReference type="PANTHER" id="PTHR43668">
    <property type="entry name" value="ALLANTOINASE"/>
    <property type="match status" value="1"/>
</dbReference>
<dbReference type="Gene3D" id="3.20.20.140">
    <property type="entry name" value="Metal-dependent hydrolases"/>
    <property type="match status" value="1"/>
</dbReference>
<name>A0A914S5Z0_PAREQ</name>
<keyword evidence="2" id="KW-1185">Reference proteome</keyword>
<sequence length="118" mass="12896">FIDTHVHTRDPGHEHKETWETVTRAALAGGITMILAMPNTNPPLTDAKTFDFIEKIASSEAFVDYALFAAGTAGNSNDVVALAPRCAALKLYLDETFGRMTIVSIDDWKKASLICHCN</sequence>
<evidence type="ECO:0000259" key="1">
    <source>
        <dbReference type="Pfam" id="PF01979"/>
    </source>
</evidence>
<evidence type="ECO:0000313" key="3">
    <source>
        <dbReference type="WBParaSite" id="PEQ_0001427601-mRNA-1"/>
    </source>
</evidence>
<dbReference type="InterPro" id="IPR006680">
    <property type="entry name" value="Amidohydro-rel"/>
</dbReference>
<evidence type="ECO:0000313" key="2">
    <source>
        <dbReference type="Proteomes" id="UP000887564"/>
    </source>
</evidence>
<accession>A0A914S5Z0</accession>
<dbReference type="InterPro" id="IPR032466">
    <property type="entry name" value="Metal_Hydrolase"/>
</dbReference>
<proteinExistence type="predicted"/>
<dbReference type="SUPFAM" id="SSF51556">
    <property type="entry name" value="Metallo-dependent hydrolases"/>
    <property type="match status" value="1"/>
</dbReference>
<reference evidence="3" key="1">
    <citation type="submission" date="2022-11" db="UniProtKB">
        <authorList>
            <consortium name="WormBaseParasite"/>
        </authorList>
    </citation>
    <scope>IDENTIFICATION</scope>
</reference>
<dbReference type="AlphaFoldDB" id="A0A914S5Z0"/>
<dbReference type="Proteomes" id="UP000887564">
    <property type="component" value="Unplaced"/>
</dbReference>
<dbReference type="GO" id="GO:0005737">
    <property type="term" value="C:cytoplasm"/>
    <property type="evidence" value="ECO:0007669"/>
    <property type="project" value="TreeGrafter"/>
</dbReference>
<dbReference type="InterPro" id="IPR050138">
    <property type="entry name" value="DHOase/Allantoinase_Hydrolase"/>
</dbReference>
<protein>
    <submittedName>
        <fullName evidence="3">Amidohydrolase-related domain-containing protein</fullName>
    </submittedName>
</protein>
<dbReference type="GO" id="GO:0004038">
    <property type="term" value="F:allantoinase activity"/>
    <property type="evidence" value="ECO:0007669"/>
    <property type="project" value="TreeGrafter"/>
</dbReference>
<dbReference type="PANTHER" id="PTHR43668:SF2">
    <property type="entry name" value="ALLANTOINASE"/>
    <property type="match status" value="1"/>
</dbReference>